<gene>
    <name evidence="2" type="ORF">JOC54_002048</name>
</gene>
<dbReference type="EMBL" id="JAFBCV010000005">
    <property type="protein sequence ID" value="MBM7838789.1"/>
    <property type="molecule type" value="Genomic_DNA"/>
</dbReference>
<keyword evidence="1" id="KW-0812">Transmembrane</keyword>
<keyword evidence="3" id="KW-1185">Reference proteome</keyword>
<keyword evidence="1" id="KW-1133">Transmembrane helix</keyword>
<feature type="transmembrane region" description="Helical" evidence="1">
    <location>
        <begin position="7"/>
        <end position="26"/>
    </location>
</feature>
<evidence type="ECO:0000256" key="1">
    <source>
        <dbReference type="SAM" id="Phobius"/>
    </source>
</evidence>
<evidence type="ECO:0000313" key="2">
    <source>
        <dbReference type="EMBL" id="MBM7838789.1"/>
    </source>
</evidence>
<reference evidence="2" key="1">
    <citation type="submission" date="2021-01" db="EMBL/GenBank/DDBJ databases">
        <title>Genomic Encyclopedia of Type Strains, Phase IV (KMG-IV): sequencing the most valuable type-strain genomes for metagenomic binning, comparative biology and taxonomic classification.</title>
        <authorList>
            <person name="Goeker M."/>
        </authorList>
    </citation>
    <scope>NUCLEOTIDE SEQUENCE</scope>
    <source>
        <strain evidence="2">DSM 21943</strain>
    </source>
</reference>
<comment type="caution">
    <text evidence="2">The sequence shown here is derived from an EMBL/GenBank/DDBJ whole genome shotgun (WGS) entry which is preliminary data.</text>
</comment>
<name>A0ABS2STD3_9BACI</name>
<protein>
    <submittedName>
        <fullName evidence="2">Uncharacterized protein</fullName>
    </submittedName>
</protein>
<evidence type="ECO:0000313" key="3">
    <source>
        <dbReference type="Proteomes" id="UP001179280"/>
    </source>
</evidence>
<organism evidence="2 3">
    <name type="scientific">Shouchella xiaoxiensis</name>
    <dbReference type="NCBI Taxonomy" id="766895"/>
    <lineage>
        <taxon>Bacteria</taxon>
        <taxon>Bacillati</taxon>
        <taxon>Bacillota</taxon>
        <taxon>Bacilli</taxon>
        <taxon>Bacillales</taxon>
        <taxon>Bacillaceae</taxon>
        <taxon>Shouchella</taxon>
    </lineage>
</organism>
<accession>A0ABS2STD3</accession>
<sequence length="235" mass="26105">MRKTIGATGFGLILLILSIVIIPLLSTTYKPLAAEQSVTAEEALTIATEGYADLDSLLMNAGTNFNWWGAQDIQLDVIEDELQAIALDEVVDLIKNDASHIFCECDAGVWVPMKETNRFQVNDFNDEKIEASFYQFSTSTVQAGTTHLTFLKEEETWKLASIDWDFNNIQVTEAEVEAHLARLGQGQVEELTKGTVNGEAAFLYRFKDQTSYSTISVATGQPLEDVSSEYLEQSE</sequence>
<proteinExistence type="predicted"/>
<dbReference type="Proteomes" id="UP001179280">
    <property type="component" value="Unassembled WGS sequence"/>
</dbReference>
<keyword evidence="1" id="KW-0472">Membrane</keyword>
<dbReference type="RefSeq" id="WP_204466074.1">
    <property type="nucleotide sequence ID" value="NZ_JAFBCV010000005.1"/>
</dbReference>